<protein>
    <submittedName>
        <fullName evidence="1">Uncharacterized protein</fullName>
    </submittedName>
</protein>
<dbReference type="EMBL" id="CP011801">
    <property type="protein sequence ID" value="ALA57313.1"/>
    <property type="molecule type" value="Genomic_DNA"/>
</dbReference>
<dbReference type="AlphaFoldDB" id="A0A0K2G8M6"/>
<dbReference type="PATRIC" id="fig|42253.5.peg.860"/>
<dbReference type="KEGG" id="nmv:NITMOv2_0878"/>
<keyword evidence="2" id="KW-1185">Reference proteome</keyword>
<dbReference type="Proteomes" id="UP000069205">
    <property type="component" value="Chromosome"/>
</dbReference>
<evidence type="ECO:0000313" key="2">
    <source>
        <dbReference type="Proteomes" id="UP000069205"/>
    </source>
</evidence>
<sequence>MATAWNPVVLSAGVGWDVLTSAPVWFGGGYLFGIALRPVRVEARAYETRDGYPIWQDVEVAIYTWKLLEQLPEDERKKKERQLWINLDTAVEALADSLADEQARTARR</sequence>
<organism evidence="1 2">
    <name type="scientific">Nitrospira moscoviensis</name>
    <dbReference type="NCBI Taxonomy" id="42253"/>
    <lineage>
        <taxon>Bacteria</taxon>
        <taxon>Pseudomonadati</taxon>
        <taxon>Nitrospirota</taxon>
        <taxon>Nitrospiria</taxon>
        <taxon>Nitrospirales</taxon>
        <taxon>Nitrospiraceae</taxon>
        <taxon>Nitrospira</taxon>
    </lineage>
</organism>
<name>A0A0K2G8M6_NITMO</name>
<proteinExistence type="predicted"/>
<evidence type="ECO:0000313" key="1">
    <source>
        <dbReference type="EMBL" id="ALA57313.1"/>
    </source>
</evidence>
<reference evidence="1 2" key="1">
    <citation type="journal article" date="2015" name="Proc. Natl. Acad. Sci. U.S.A.">
        <title>Expanded metabolic versatility of ubiquitous nitrite-oxidizing bacteria from the genus Nitrospira.</title>
        <authorList>
            <person name="Koch H."/>
            <person name="Lucker S."/>
            <person name="Albertsen M."/>
            <person name="Kitzinger K."/>
            <person name="Herbold C."/>
            <person name="Spieck E."/>
            <person name="Nielsen P.H."/>
            <person name="Wagner M."/>
            <person name="Daims H."/>
        </authorList>
    </citation>
    <scope>NUCLEOTIDE SEQUENCE [LARGE SCALE GENOMIC DNA]</scope>
    <source>
        <strain evidence="1 2">NSP M-1</strain>
    </source>
</reference>
<accession>A0A0K2G8M6</accession>
<gene>
    <name evidence="1" type="ORF">NITMOv2_0878</name>
</gene>